<reference evidence="1 2" key="1">
    <citation type="submission" date="2019-05" db="EMBL/GenBank/DDBJ databases">
        <title>Another draft genome of Portunus trituberculatus and its Hox gene families provides insights of decapod evolution.</title>
        <authorList>
            <person name="Jeong J.-H."/>
            <person name="Song I."/>
            <person name="Kim S."/>
            <person name="Choi T."/>
            <person name="Kim D."/>
            <person name="Ryu S."/>
            <person name="Kim W."/>
        </authorList>
    </citation>
    <scope>NUCLEOTIDE SEQUENCE [LARGE SCALE GENOMIC DNA]</scope>
    <source>
        <tissue evidence="1">Muscle</tissue>
    </source>
</reference>
<organism evidence="1 2">
    <name type="scientific">Portunus trituberculatus</name>
    <name type="common">Swimming crab</name>
    <name type="synonym">Neptunus trituberculatus</name>
    <dbReference type="NCBI Taxonomy" id="210409"/>
    <lineage>
        <taxon>Eukaryota</taxon>
        <taxon>Metazoa</taxon>
        <taxon>Ecdysozoa</taxon>
        <taxon>Arthropoda</taxon>
        <taxon>Crustacea</taxon>
        <taxon>Multicrustacea</taxon>
        <taxon>Malacostraca</taxon>
        <taxon>Eumalacostraca</taxon>
        <taxon>Eucarida</taxon>
        <taxon>Decapoda</taxon>
        <taxon>Pleocyemata</taxon>
        <taxon>Brachyura</taxon>
        <taxon>Eubrachyura</taxon>
        <taxon>Portunoidea</taxon>
        <taxon>Portunidae</taxon>
        <taxon>Portuninae</taxon>
        <taxon>Portunus</taxon>
    </lineage>
</organism>
<evidence type="ECO:0000313" key="2">
    <source>
        <dbReference type="Proteomes" id="UP000324222"/>
    </source>
</evidence>
<gene>
    <name evidence="1" type="ORF">E2C01_066828</name>
</gene>
<evidence type="ECO:0000313" key="1">
    <source>
        <dbReference type="EMBL" id="MPC72518.1"/>
    </source>
</evidence>
<name>A0A5B7HUX0_PORTR</name>
<dbReference type="AlphaFoldDB" id="A0A5B7HUX0"/>
<accession>A0A5B7HUX0</accession>
<dbReference type="EMBL" id="VSRR010034879">
    <property type="protein sequence ID" value="MPC72518.1"/>
    <property type="molecule type" value="Genomic_DNA"/>
</dbReference>
<protein>
    <submittedName>
        <fullName evidence="1">Uncharacterized protein</fullName>
    </submittedName>
</protein>
<comment type="caution">
    <text evidence="1">The sequence shown here is derived from an EMBL/GenBank/DDBJ whole genome shotgun (WGS) entry which is preliminary data.</text>
</comment>
<sequence length="71" mass="7409">MEVTSCMLSPESRCTCSLSPLGDAEHAVRLEVWLPAQSVGWSSGWMSFTIAVCSPVTAAAPVVPLPGSTES</sequence>
<keyword evidence="2" id="KW-1185">Reference proteome</keyword>
<proteinExistence type="predicted"/>
<dbReference type="Proteomes" id="UP000324222">
    <property type="component" value="Unassembled WGS sequence"/>
</dbReference>